<proteinExistence type="predicted"/>
<dbReference type="AlphaFoldDB" id="A0A1X7T1K1"/>
<protein>
    <recommendedName>
        <fullName evidence="3">TRP C-terminal domain-containing protein</fullName>
    </recommendedName>
</protein>
<feature type="transmembrane region" description="Helical" evidence="1">
    <location>
        <begin position="466"/>
        <end position="485"/>
    </location>
</feature>
<feature type="transmembrane region" description="Helical" evidence="1">
    <location>
        <begin position="436"/>
        <end position="460"/>
    </location>
</feature>
<feature type="transmembrane region" description="Helical" evidence="1">
    <location>
        <begin position="492"/>
        <end position="515"/>
    </location>
</feature>
<accession>A0A1X7T1K1</accession>
<evidence type="ECO:0000256" key="1">
    <source>
        <dbReference type="SAM" id="Phobius"/>
    </source>
</evidence>
<dbReference type="PANTHER" id="PTHR11319">
    <property type="entry name" value="G PROTEIN-COUPLED RECEPTOR-RELATED"/>
    <property type="match status" value="1"/>
</dbReference>
<keyword evidence="1" id="KW-0472">Membrane</keyword>
<dbReference type="InParanoid" id="A0A1X7T1K1"/>
<keyword evidence="1" id="KW-1133">Transmembrane helix</keyword>
<sequence length="576" mass="65655">DHVYARPKPGSNCSLAEYKPNHVPSHVKHTLLFVTEIFSSIYWDYIVNECPIGFSVSSSQGRFICACSQSVSRENVTCNITSLTITHNGLLWIGMYNTSTSFNATANNIDACIINEDCLLYCSPNPVTFQLNDTDTQCVDNRGHRMCGSCREGYSLLMGSNKCGQCHDNYMIIAWIALFAVMGVLLVVLLIALNLTVSVGTLNGLLFYANIVKLYEPVFSRKGALPVLSQVISWINLDFGFEICLYNGMDSYAKQWLQFAFPLYLWIIIIIIIQLCKRYGKISRLMGSHAVPVLSTLFLLSYTKLVRTIVIVLHKREVTLHCTNESVRSVSLWYEDPNVEYAKGKHAELFGFALLVSVVFVIPYTLFLLLSPFYEKYLSNYMLLNTFWSRFKPIIDAYSGPMKDEYRFWPGLLLVARIPVLLSATLVDSFIQSQHFLLSMLLVVLAIVLSLGYCFGGVYIKRMNNVLEVWFLLNLCIMASLSVVFTDDSKVLIWYNNCLSVFIFSFILIVVYHFYLQISHMECYDALIKKLSKKQDEDDDSLLDVTESHLTVDQQRREIIPSSTDYVRRESVVDLF</sequence>
<evidence type="ECO:0000313" key="2">
    <source>
        <dbReference type="EnsemblMetazoa" id="Aqu2.1.08307_001"/>
    </source>
</evidence>
<dbReference type="EnsemblMetazoa" id="Aqu2.1.08307_001">
    <property type="protein sequence ID" value="Aqu2.1.08307_001"/>
    <property type="gene ID" value="Aqu2.1.08307"/>
</dbReference>
<keyword evidence="1" id="KW-0812">Transmembrane</keyword>
<evidence type="ECO:0008006" key="3">
    <source>
        <dbReference type="Google" id="ProtNLM"/>
    </source>
</evidence>
<feature type="transmembrane region" description="Helical" evidence="1">
    <location>
        <begin position="349"/>
        <end position="374"/>
    </location>
</feature>
<organism evidence="2">
    <name type="scientific">Amphimedon queenslandica</name>
    <name type="common">Sponge</name>
    <dbReference type="NCBI Taxonomy" id="400682"/>
    <lineage>
        <taxon>Eukaryota</taxon>
        <taxon>Metazoa</taxon>
        <taxon>Porifera</taxon>
        <taxon>Demospongiae</taxon>
        <taxon>Heteroscleromorpha</taxon>
        <taxon>Haplosclerida</taxon>
        <taxon>Niphatidae</taxon>
        <taxon>Amphimedon</taxon>
    </lineage>
</organism>
<reference evidence="2" key="1">
    <citation type="submission" date="2017-05" db="UniProtKB">
        <authorList>
            <consortium name="EnsemblMetazoa"/>
        </authorList>
    </citation>
    <scope>IDENTIFICATION</scope>
</reference>
<feature type="transmembrane region" description="Helical" evidence="1">
    <location>
        <begin position="256"/>
        <end position="276"/>
    </location>
</feature>
<feature type="transmembrane region" description="Helical" evidence="1">
    <location>
        <begin position="408"/>
        <end position="427"/>
    </location>
</feature>
<dbReference type="PANTHER" id="PTHR11319:SF35">
    <property type="entry name" value="OUTER MEMBRANE PROTEIN PMPC-RELATED"/>
    <property type="match status" value="1"/>
</dbReference>
<feature type="transmembrane region" description="Helical" evidence="1">
    <location>
        <begin position="170"/>
        <end position="193"/>
    </location>
</feature>
<name>A0A1X7T1K1_AMPQE</name>